<dbReference type="KEGG" id="cmo:103496126"/>
<feature type="disulfide bond" evidence="5">
    <location>
        <begin position="81"/>
        <end position="91"/>
    </location>
</feature>
<comment type="subcellular location">
    <subcellularLocation>
        <location evidence="1">Secreted</location>
    </subcellularLocation>
</comment>
<evidence type="ECO:0000256" key="2">
    <source>
        <dbReference type="ARBA" id="ARBA00010607"/>
    </source>
</evidence>
<dbReference type="OrthoDB" id="430315at2759"/>
<dbReference type="RefSeq" id="XP_008456085.1">
    <property type="nucleotide sequence ID" value="XM_008457863.2"/>
</dbReference>
<feature type="chain" id="PRO_5044565509" evidence="7">
    <location>
        <begin position="27"/>
        <end position="291"/>
    </location>
</feature>
<evidence type="ECO:0000256" key="1">
    <source>
        <dbReference type="ARBA" id="ARBA00004613"/>
    </source>
</evidence>
<evidence type="ECO:0000256" key="7">
    <source>
        <dbReference type="SAM" id="SignalP"/>
    </source>
</evidence>
<evidence type="ECO:0000313" key="8">
    <source>
        <dbReference type="EnsemblPlants" id="MELO3C019482.2.1"/>
    </source>
</evidence>
<feature type="transmembrane region" description="Helical" evidence="6">
    <location>
        <begin position="273"/>
        <end position="290"/>
    </location>
</feature>
<evidence type="ECO:0000256" key="5">
    <source>
        <dbReference type="PIRSR" id="PIRSR002703-1"/>
    </source>
</evidence>
<keyword evidence="9" id="KW-1185">Reference proteome</keyword>
<evidence type="ECO:0000256" key="4">
    <source>
        <dbReference type="ARBA" id="ARBA00023157"/>
    </source>
</evidence>
<keyword evidence="6" id="KW-1133">Transmembrane helix</keyword>
<feature type="signal peptide" evidence="7">
    <location>
        <begin position="1"/>
        <end position="26"/>
    </location>
</feature>
<comment type="similarity">
    <text evidence="2">Belongs to the thaumatin family.</text>
</comment>
<feature type="disulfide bond" evidence="5">
    <location>
        <begin position="188"/>
        <end position="198"/>
    </location>
</feature>
<sequence length="291" mass="31659">MAISIPKTFIFILIFIFFTGPRVLESTRTFTIVNTCKDTIWPAITPGGNITGGGFSLKRGESAVYTIPDSWTGRIWARTGCDFDKNGNGKCRTGSCGEVLNCTGPGSRPATLADFTLGSIDYYDVSVVDGFNLPIAIQPSGGKGNCSSGGCDGDLRDNCPQELAVKEEGKVVACRSACDVFHTGEYCCTGQFDNPMTCLPTNYSRSFKQVCPAAYSFGYDDPTSILTCSSADYVVAFCATRNQKVCSYDDKHLKCKVESSKASTTLPTISQRWQSFIFTFLFIFILFGILF</sequence>
<dbReference type="PRINTS" id="PR00347">
    <property type="entry name" value="THAUMATIN"/>
</dbReference>
<dbReference type="InParanoid" id="A0A1S3C337"/>
<organism evidence="9 10">
    <name type="scientific">Cucumis melo</name>
    <name type="common">Muskmelon</name>
    <dbReference type="NCBI Taxonomy" id="3656"/>
    <lineage>
        <taxon>Eukaryota</taxon>
        <taxon>Viridiplantae</taxon>
        <taxon>Streptophyta</taxon>
        <taxon>Embryophyta</taxon>
        <taxon>Tracheophyta</taxon>
        <taxon>Spermatophyta</taxon>
        <taxon>Magnoliopsida</taxon>
        <taxon>eudicotyledons</taxon>
        <taxon>Gunneridae</taxon>
        <taxon>Pentapetalae</taxon>
        <taxon>rosids</taxon>
        <taxon>fabids</taxon>
        <taxon>Cucurbitales</taxon>
        <taxon>Cucurbitaceae</taxon>
        <taxon>Benincaseae</taxon>
        <taxon>Cucumis</taxon>
    </lineage>
</organism>
<evidence type="ECO:0000256" key="6">
    <source>
        <dbReference type="SAM" id="Phobius"/>
    </source>
</evidence>
<reference evidence="8" key="1">
    <citation type="submission" date="2023-03" db="UniProtKB">
        <authorList>
            <consortium name="EnsemblPlants"/>
        </authorList>
    </citation>
    <scope>IDENTIFICATION</scope>
</reference>
<dbReference type="EnsemblPlants" id="MELO3C019482.2.1">
    <property type="protein sequence ID" value="MELO3C019482.2.1"/>
    <property type="gene ID" value="MELO3C019482.2"/>
</dbReference>
<protein>
    <submittedName>
        <fullName evidence="10">Pathogenesis-related protein 5-like isoform X1</fullName>
    </submittedName>
</protein>
<dbReference type="CDD" id="cd09218">
    <property type="entry name" value="TLP-PA"/>
    <property type="match status" value="1"/>
</dbReference>
<gene>
    <name evidence="10" type="primary">LOC103496126</name>
    <name evidence="8" type="synonym">103496126</name>
</gene>
<dbReference type="SUPFAM" id="SSF49870">
    <property type="entry name" value="Osmotin, thaumatin-like protein"/>
    <property type="match status" value="1"/>
</dbReference>
<dbReference type="Gramene" id="MELO3C019482.2.1">
    <property type="protein sequence ID" value="MELO3C019482.2.1"/>
    <property type="gene ID" value="MELO3C019482.2"/>
</dbReference>
<feature type="disulfide bond" evidence="5">
    <location>
        <begin position="146"/>
        <end position="228"/>
    </location>
</feature>
<dbReference type="AlphaFoldDB" id="A0A1S3C337"/>
<dbReference type="GO" id="GO:0005576">
    <property type="term" value="C:extracellular region"/>
    <property type="evidence" value="ECO:0007669"/>
    <property type="project" value="UniProtKB-SubCell"/>
</dbReference>
<feature type="disulfide bond" evidence="5">
    <location>
        <begin position="96"/>
        <end position="102"/>
    </location>
</feature>
<feature type="disulfide bond" evidence="5">
    <location>
        <begin position="178"/>
        <end position="187"/>
    </location>
</feature>
<dbReference type="SMR" id="A0A1S3C337"/>
<dbReference type="InterPro" id="IPR001938">
    <property type="entry name" value="Thaumatin"/>
</dbReference>
<dbReference type="PIRSF" id="PIRSF002703">
    <property type="entry name" value="Thaumatin"/>
    <property type="match status" value="1"/>
</dbReference>
<feature type="disulfide bond" evidence="5">
    <location>
        <begin position="159"/>
        <end position="174"/>
    </location>
</feature>
<feature type="disulfide bond" evidence="5">
    <location>
        <begin position="151"/>
        <end position="211"/>
    </location>
</feature>
<evidence type="ECO:0000313" key="9">
    <source>
        <dbReference type="Proteomes" id="UP001652600"/>
    </source>
</evidence>
<dbReference type="SMART" id="SM00205">
    <property type="entry name" value="THN"/>
    <property type="match status" value="1"/>
</dbReference>
<dbReference type="Gene3D" id="2.60.110.10">
    <property type="entry name" value="Thaumatin"/>
    <property type="match status" value="1"/>
</dbReference>
<evidence type="ECO:0000313" key="10">
    <source>
        <dbReference type="RefSeq" id="XP_008456085.1"/>
    </source>
</evidence>
<dbReference type="PROSITE" id="PS51367">
    <property type="entry name" value="THAUMATIN_2"/>
    <property type="match status" value="1"/>
</dbReference>
<keyword evidence="3" id="KW-0964">Secreted</keyword>
<name>A0A1S3C337_CUCME</name>
<dbReference type="Pfam" id="PF00314">
    <property type="entry name" value="Thaumatin"/>
    <property type="match status" value="1"/>
</dbReference>
<evidence type="ECO:0000256" key="3">
    <source>
        <dbReference type="ARBA" id="ARBA00022525"/>
    </source>
</evidence>
<reference evidence="10" key="2">
    <citation type="submission" date="2025-04" db="UniProtKB">
        <authorList>
            <consortium name="RefSeq"/>
        </authorList>
    </citation>
    <scope>IDENTIFICATION</scope>
</reference>
<keyword evidence="6" id="KW-0472">Membrane</keyword>
<proteinExistence type="inferred from homology"/>
<accession>A0A1S3C337</accession>
<keyword evidence="6" id="KW-0812">Transmembrane</keyword>
<keyword evidence="7" id="KW-0732">Signal</keyword>
<keyword evidence="4 5" id="KW-1015">Disulfide bond</keyword>
<dbReference type="FunFam" id="2.60.110.10:FF:000002">
    <property type="entry name" value="Thaumatin-like protein 1a"/>
    <property type="match status" value="1"/>
</dbReference>
<dbReference type="eggNOG" id="ENOG502RXCH">
    <property type="taxonomic scope" value="Eukaryota"/>
</dbReference>
<dbReference type="InterPro" id="IPR037176">
    <property type="entry name" value="Osmotin/thaumatin-like_sf"/>
</dbReference>
<dbReference type="Proteomes" id="UP001652600">
    <property type="component" value="Chromosome 6"/>
</dbReference>
<dbReference type="PANTHER" id="PTHR31048">
    <property type="entry name" value="OS03G0233200 PROTEIN"/>
    <property type="match status" value="1"/>
</dbReference>
<feature type="disulfide bond" evidence="5">
    <location>
        <begin position="36"/>
        <end position="238"/>
    </location>
</feature>
<dbReference type="GeneID" id="103496126"/>